<dbReference type="HOGENOM" id="CLU_000604_1_2_9"/>
<comment type="similarity">
    <text evidence="1">Belongs to the ABC transporter superfamily.</text>
</comment>
<evidence type="ECO:0000313" key="7">
    <source>
        <dbReference type="Proteomes" id="UP000029669"/>
    </source>
</evidence>
<keyword evidence="4" id="KW-0067">ATP-binding</keyword>
<keyword evidence="2" id="KW-0813">Transport</keyword>
<proteinExistence type="inferred from homology"/>
<sequence>MMIELKNVTKVYGTRKAVDNISFSVDKGEIVGFLGPNGAGKTTTMKMITGYMPPTSGTIKIAGYDIVEQPIEAKKHIGYLPEVPPLYLDMTVEAYLHFVGGIKGVPPKKRREDVERIIHEVGLTDVRKRLIKNLSKGYKQRVGLAQAIIGDPDVLVLDEPTVGLDPKQIKEIRDIIKELGKKHTIILSTHILPEVSMVCDRVIIINKGKIVAIDKTENLSTALQNSRRYFIKVEGPYEEVVNSVKEIEGVTNVEAEVDSDNTIKLTVESSADKDIRKDMFFAFAKKAFPILELKMLSYSLEEVFLELTTEEESYDENVGNIKEGA</sequence>
<dbReference type="InterPro" id="IPR050763">
    <property type="entry name" value="ABC_transporter_ATP-binding"/>
</dbReference>
<dbReference type="KEGG" id="tki:TKV_c18570"/>
<organism evidence="6 7">
    <name type="scientific">Thermoanaerobacter kivui</name>
    <name type="common">Acetogenium kivui</name>
    <dbReference type="NCBI Taxonomy" id="2325"/>
    <lineage>
        <taxon>Bacteria</taxon>
        <taxon>Bacillati</taxon>
        <taxon>Bacillota</taxon>
        <taxon>Clostridia</taxon>
        <taxon>Thermoanaerobacterales</taxon>
        <taxon>Thermoanaerobacteraceae</taxon>
        <taxon>Thermoanaerobacter</taxon>
    </lineage>
</organism>
<protein>
    <submittedName>
        <fullName evidence="6">ABC-type multidrug transport system, ATPase component</fullName>
    </submittedName>
</protein>
<keyword evidence="7" id="KW-1185">Reference proteome</keyword>
<evidence type="ECO:0000259" key="5">
    <source>
        <dbReference type="PROSITE" id="PS50893"/>
    </source>
</evidence>
<dbReference type="GO" id="GO:0005524">
    <property type="term" value="F:ATP binding"/>
    <property type="evidence" value="ECO:0007669"/>
    <property type="project" value="UniProtKB-KW"/>
</dbReference>
<gene>
    <name evidence="6" type="ORF">TKV_c18570</name>
</gene>
<dbReference type="RefSeq" id="WP_049685655.1">
    <property type="nucleotide sequence ID" value="NZ_CP009170.1"/>
</dbReference>
<dbReference type="CDD" id="cd03230">
    <property type="entry name" value="ABC_DR_subfamily_A"/>
    <property type="match status" value="1"/>
</dbReference>
<dbReference type="eggNOG" id="COG1131">
    <property type="taxonomic scope" value="Bacteria"/>
</dbReference>
<dbReference type="PANTHER" id="PTHR42711">
    <property type="entry name" value="ABC TRANSPORTER ATP-BINDING PROTEIN"/>
    <property type="match status" value="1"/>
</dbReference>
<dbReference type="OrthoDB" id="9775135at2"/>
<dbReference type="PROSITE" id="PS50893">
    <property type="entry name" value="ABC_TRANSPORTER_2"/>
    <property type="match status" value="1"/>
</dbReference>
<accession>A0A097AT78</accession>
<dbReference type="SUPFAM" id="SSF52540">
    <property type="entry name" value="P-loop containing nucleoside triphosphate hydrolases"/>
    <property type="match status" value="1"/>
</dbReference>
<evidence type="ECO:0000256" key="4">
    <source>
        <dbReference type="ARBA" id="ARBA00022840"/>
    </source>
</evidence>
<dbReference type="InterPro" id="IPR027417">
    <property type="entry name" value="P-loop_NTPase"/>
</dbReference>
<dbReference type="InterPro" id="IPR003439">
    <property type="entry name" value="ABC_transporter-like_ATP-bd"/>
</dbReference>
<evidence type="ECO:0000256" key="2">
    <source>
        <dbReference type="ARBA" id="ARBA00022448"/>
    </source>
</evidence>
<keyword evidence="3" id="KW-0547">Nucleotide-binding</keyword>
<name>A0A097AT78_THEKI</name>
<dbReference type="Pfam" id="PF00005">
    <property type="entry name" value="ABC_tran"/>
    <property type="match status" value="1"/>
</dbReference>
<dbReference type="STRING" id="2325.TKV_c18570"/>
<reference evidence="7" key="1">
    <citation type="journal article" date="2015" name="Genome Announc.">
        <title>Whole-Genome Sequences of 80 Environmental and Clinical Isolates of Burkholderia pseudomallei.</title>
        <authorList>
            <person name="Johnson S.L."/>
            <person name="Baker A.L."/>
            <person name="Chain P.S."/>
            <person name="Currie B.J."/>
            <person name="Daligault H.E."/>
            <person name="Davenport K.W."/>
            <person name="Davis C.B."/>
            <person name="Inglis T.J."/>
            <person name="Kaestli M."/>
            <person name="Koren S."/>
            <person name="Mayo M."/>
            <person name="Merritt A.J."/>
            <person name="Price E.P."/>
            <person name="Sarovich D.S."/>
            <person name="Warner J."/>
            <person name="Rosovitz M.J."/>
        </authorList>
    </citation>
    <scope>NUCLEOTIDE SEQUENCE [LARGE SCALE GENOMIC DNA]</scope>
    <source>
        <strain evidence="7">DSM 2030</strain>
    </source>
</reference>
<evidence type="ECO:0000256" key="3">
    <source>
        <dbReference type="ARBA" id="ARBA00022741"/>
    </source>
</evidence>
<dbReference type="Proteomes" id="UP000029669">
    <property type="component" value="Chromosome"/>
</dbReference>
<dbReference type="PANTHER" id="PTHR42711:SF5">
    <property type="entry name" value="ABC TRANSPORTER ATP-BINDING PROTEIN NATA"/>
    <property type="match status" value="1"/>
</dbReference>
<evidence type="ECO:0000256" key="1">
    <source>
        <dbReference type="ARBA" id="ARBA00005417"/>
    </source>
</evidence>
<evidence type="ECO:0000313" key="6">
    <source>
        <dbReference type="EMBL" id="AIS53007.1"/>
    </source>
</evidence>
<dbReference type="EMBL" id="CP009170">
    <property type="protein sequence ID" value="AIS53007.1"/>
    <property type="molecule type" value="Genomic_DNA"/>
</dbReference>
<dbReference type="GO" id="GO:0016887">
    <property type="term" value="F:ATP hydrolysis activity"/>
    <property type="evidence" value="ECO:0007669"/>
    <property type="project" value="InterPro"/>
</dbReference>
<feature type="domain" description="ABC transporter" evidence="5">
    <location>
        <begin position="3"/>
        <end position="232"/>
    </location>
</feature>
<dbReference type="InterPro" id="IPR003593">
    <property type="entry name" value="AAA+_ATPase"/>
</dbReference>
<dbReference type="Gene3D" id="3.40.50.300">
    <property type="entry name" value="P-loop containing nucleotide triphosphate hydrolases"/>
    <property type="match status" value="1"/>
</dbReference>
<dbReference type="AlphaFoldDB" id="A0A097AT78"/>
<dbReference type="SMART" id="SM00382">
    <property type="entry name" value="AAA"/>
    <property type="match status" value="1"/>
</dbReference>